<evidence type="ECO:0000256" key="4">
    <source>
        <dbReference type="ARBA" id="ARBA00022448"/>
    </source>
</evidence>
<dbReference type="EMBL" id="MRZV01001047">
    <property type="protein sequence ID" value="PIK41149.1"/>
    <property type="molecule type" value="Genomic_DNA"/>
</dbReference>
<evidence type="ECO:0000259" key="14">
    <source>
        <dbReference type="Pfam" id="PF08609"/>
    </source>
</evidence>
<comment type="similarity">
    <text evidence="2">Belongs to the SIL1 family.</text>
</comment>
<comment type="caution">
    <text evidence="15">The sequence shown here is derived from an EMBL/GenBank/DDBJ whole genome shotgun (WGS) entry which is preliminary data.</text>
</comment>
<evidence type="ECO:0000256" key="10">
    <source>
        <dbReference type="ARBA" id="ARBA00037748"/>
    </source>
</evidence>
<comment type="subcellular location">
    <subcellularLocation>
        <location evidence="1">Endoplasmic reticulum lumen</location>
    </subcellularLocation>
</comment>
<keyword evidence="5 13" id="KW-0732">Signal</keyword>
<dbReference type="Pfam" id="PF08609">
    <property type="entry name" value="Fes1"/>
    <property type="match status" value="1"/>
</dbReference>
<evidence type="ECO:0000256" key="7">
    <source>
        <dbReference type="ARBA" id="ARBA00022927"/>
    </source>
</evidence>
<evidence type="ECO:0000256" key="13">
    <source>
        <dbReference type="SAM" id="SignalP"/>
    </source>
</evidence>
<dbReference type="Gene3D" id="1.25.10.10">
    <property type="entry name" value="Leucine-rich Repeat Variant"/>
    <property type="match status" value="1"/>
</dbReference>
<keyword evidence="8" id="KW-0811">Translocation</keyword>
<dbReference type="GO" id="GO:0000774">
    <property type="term" value="F:adenyl-nucleotide exchange factor activity"/>
    <property type="evidence" value="ECO:0007669"/>
    <property type="project" value="TreeGrafter"/>
</dbReference>
<evidence type="ECO:0000256" key="3">
    <source>
        <dbReference type="ARBA" id="ARBA00015352"/>
    </source>
</evidence>
<feature type="compositionally biased region" description="Acidic residues" evidence="12">
    <location>
        <begin position="97"/>
        <end position="107"/>
    </location>
</feature>
<dbReference type="Proteomes" id="UP000230750">
    <property type="component" value="Unassembled WGS sequence"/>
</dbReference>
<dbReference type="PANTHER" id="PTHR19316:SF35">
    <property type="entry name" value="NUCLEOTIDE EXCHANGE FACTOR SIL1"/>
    <property type="match status" value="1"/>
</dbReference>
<evidence type="ECO:0000256" key="8">
    <source>
        <dbReference type="ARBA" id="ARBA00023010"/>
    </source>
</evidence>
<feature type="region of interest" description="Disordered" evidence="12">
    <location>
        <begin position="93"/>
        <end position="126"/>
    </location>
</feature>
<keyword evidence="9" id="KW-0325">Glycoprotein</keyword>
<name>A0A2G8JZL0_STIJA</name>
<feature type="chain" id="PRO_5013654649" description="Nucleotide exchange factor SIL1" evidence="13">
    <location>
        <begin position="29"/>
        <end position="487"/>
    </location>
</feature>
<dbReference type="InterPro" id="IPR013918">
    <property type="entry name" value="Nucleotide_exch_fac_Fes1"/>
</dbReference>
<evidence type="ECO:0000256" key="12">
    <source>
        <dbReference type="SAM" id="MobiDB-lite"/>
    </source>
</evidence>
<dbReference type="InterPro" id="IPR016024">
    <property type="entry name" value="ARM-type_fold"/>
</dbReference>
<dbReference type="PANTHER" id="PTHR19316">
    <property type="entry name" value="PROTEIN FOLDING REGULATOR"/>
    <property type="match status" value="1"/>
</dbReference>
<dbReference type="PROSITE" id="PS51257">
    <property type="entry name" value="PROKAR_LIPOPROTEIN"/>
    <property type="match status" value="1"/>
</dbReference>
<keyword evidence="7" id="KW-0653">Protein transport</keyword>
<evidence type="ECO:0000313" key="15">
    <source>
        <dbReference type="EMBL" id="PIK41149.1"/>
    </source>
</evidence>
<gene>
    <name evidence="15" type="ORF">BSL78_21998</name>
</gene>
<evidence type="ECO:0000256" key="6">
    <source>
        <dbReference type="ARBA" id="ARBA00022824"/>
    </source>
</evidence>
<comment type="function">
    <text evidence="10">Required for protein translocation and folding in the endoplasmic reticulum (ER). Functions as a nucleotide exchange factor for the ER lumenal chaperone HSPA5.</text>
</comment>
<dbReference type="OrthoDB" id="448649at2759"/>
<feature type="domain" description="Nucleotide exchange factor Fes1" evidence="14">
    <location>
        <begin position="171"/>
        <end position="247"/>
    </location>
</feature>
<feature type="coiled-coil region" evidence="11">
    <location>
        <begin position="156"/>
        <end position="199"/>
    </location>
</feature>
<evidence type="ECO:0000256" key="9">
    <source>
        <dbReference type="ARBA" id="ARBA00023180"/>
    </source>
</evidence>
<dbReference type="FunFam" id="1.25.10.10:FF:000148">
    <property type="entry name" value="SIL1 nucleotide exchange factor"/>
    <property type="match status" value="1"/>
</dbReference>
<evidence type="ECO:0000256" key="1">
    <source>
        <dbReference type="ARBA" id="ARBA00004319"/>
    </source>
</evidence>
<evidence type="ECO:0000256" key="11">
    <source>
        <dbReference type="SAM" id="Coils"/>
    </source>
</evidence>
<dbReference type="GO" id="GO:0015031">
    <property type="term" value="P:protein transport"/>
    <property type="evidence" value="ECO:0007669"/>
    <property type="project" value="UniProtKB-KW"/>
</dbReference>
<dbReference type="GO" id="GO:0005788">
    <property type="term" value="C:endoplasmic reticulum lumen"/>
    <property type="evidence" value="ECO:0007669"/>
    <property type="project" value="UniProtKB-SubCell"/>
</dbReference>
<dbReference type="InterPro" id="IPR011989">
    <property type="entry name" value="ARM-like"/>
</dbReference>
<reference evidence="15 16" key="1">
    <citation type="journal article" date="2017" name="PLoS Biol.">
        <title>The sea cucumber genome provides insights into morphological evolution and visceral regeneration.</title>
        <authorList>
            <person name="Zhang X."/>
            <person name="Sun L."/>
            <person name="Yuan J."/>
            <person name="Sun Y."/>
            <person name="Gao Y."/>
            <person name="Zhang L."/>
            <person name="Li S."/>
            <person name="Dai H."/>
            <person name="Hamel J.F."/>
            <person name="Liu C."/>
            <person name="Yu Y."/>
            <person name="Liu S."/>
            <person name="Lin W."/>
            <person name="Guo K."/>
            <person name="Jin S."/>
            <person name="Xu P."/>
            <person name="Storey K.B."/>
            <person name="Huan P."/>
            <person name="Zhang T."/>
            <person name="Zhou Y."/>
            <person name="Zhang J."/>
            <person name="Lin C."/>
            <person name="Li X."/>
            <person name="Xing L."/>
            <person name="Huo D."/>
            <person name="Sun M."/>
            <person name="Wang L."/>
            <person name="Mercier A."/>
            <person name="Li F."/>
            <person name="Yang H."/>
            <person name="Xiang J."/>
        </authorList>
    </citation>
    <scope>NUCLEOTIDE SEQUENCE [LARGE SCALE GENOMIC DNA]</scope>
    <source>
        <strain evidence="15">Shaxun</strain>
        <tissue evidence="15">Muscle</tissue>
    </source>
</reference>
<accession>A0A2G8JZL0</accession>
<sequence length="487" mass="55249">MDLKKKLTLFHSATLILFLISCYINVNGKESTDIIVVDSSEEDGEISTEVEEDYEVITDIFQPTNEWQVVKRGQAIPAGLHVRMDLTTGVREAKLLDEDETTQEEQSQDEKLDQSEEVKQADCEEGLDQEVSDTFKYWKEGDKEGIVHAKENIFTHEELKKAMKHFRANKDDVEDEAAKKKLRESFRSIEDLKKDYEAMNLHVETDLEVMTKLIQTYNSTESTLEDKTLALRDLEYYVHQIDNAKDLATTGGLQLLIDALNSTQDEIKLEAAFVLGSAVQSNPHVQVKAIDGGALQSLLQLLSTSTSAPLRKKAMYAISSLLRMFPYAQLKFLDLGGLSTFSGLFRETDSSGVTLKVKAVTLLHDLLVEKSNTIEYDDEEDTVHQMRKQQYGRVDLLSRMLDQDWCHLVPTLLDVPDGDVQEKVLHAMEFLLEPCQRFSRDLTVVERLSTLKANLDHLVQEESGDVDESYMYELSLLVDNILSHISS</sequence>
<keyword evidence="16" id="KW-1185">Reference proteome</keyword>
<feature type="compositionally biased region" description="Basic and acidic residues" evidence="12">
    <location>
        <begin position="108"/>
        <end position="122"/>
    </location>
</feature>
<dbReference type="SUPFAM" id="SSF48371">
    <property type="entry name" value="ARM repeat"/>
    <property type="match status" value="1"/>
</dbReference>
<keyword evidence="4" id="KW-0813">Transport</keyword>
<dbReference type="InterPro" id="IPR050693">
    <property type="entry name" value="Hsp70_NEF-Inhibitors"/>
</dbReference>
<keyword evidence="6" id="KW-0256">Endoplasmic reticulum</keyword>
<organism evidence="15 16">
    <name type="scientific">Stichopus japonicus</name>
    <name type="common">Sea cucumber</name>
    <dbReference type="NCBI Taxonomy" id="307972"/>
    <lineage>
        <taxon>Eukaryota</taxon>
        <taxon>Metazoa</taxon>
        <taxon>Echinodermata</taxon>
        <taxon>Eleutherozoa</taxon>
        <taxon>Echinozoa</taxon>
        <taxon>Holothuroidea</taxon>
        <taxon>Aspidochirotacea</taxon>
        <taxon>Aspidochirotida</taxon>
        <taxon>Stichopodidae</taxon>
        <taxon>Apostichopus</taxon>
    </lineage>
</organism>
<protein>
    <recommendedName>
        <fullName evidence="3">Nucleotide exchange factor SIL1</fullName>
    </recommendedName>
</protein>
<evidence type="ECO:0000256" key="5">
    <source>
        <dbReference type="ARBA" id="ARBA00022729"/>
    </source>
</evidence>
<evidence type="ECO:0000313" key="16">
    <source>
        <dbReference type="Proteomes" id="UP000230750"/>
    </source>
</evidence>
<dbReference type="AlphaFoldDB" id="A0A2G8JZL0"/>
<evidence type="ECO:0000256" key="2">
    <source>
        <dbReference type="ARBA" id="ARBA00010588"/>
    </source>
</evidence>
<proteinExistence type="inferred from homology"/>
<dbReference type="STRING" id="307972.A0A2G8JZL0"/>
<feature type="signal peptide" evidence="13">
    <location>
        <begin position="1"/>
        <end position="28"/>
    </location>
</feature>
<keyword evidence="11" id="KW-0175">Coiled coil</keyword>